<sequence>MSFHHKGIEYFIGLCATTFTISIPAFKNYFKVLEVKKVDTVHAEAKVIIENELLIISKEEKYNGRR</sequence>
<keyword evidence="1" id="KW-0812">Transmembrane</keyword>
<keyword evidence="3" id="KW-1185">Reference proteome</keyword>
<keyword evidence="1" id="KW-0472">Membrane</keyword>
<feature type="transmembrane region" description="Helical" evidence="1">
    <location>
        <begin position="7"/>
        <end position="26"/>
    </location>
</feature>
<comment type="caution">
    <text evidence="2">The sequence shown here is derived from an EMBL/GenBank/DDBJ whole genome shotgun (WGS) entry which is preliminary data.</text>
</comment>
<name>A0ABW2LYJ9_9FLAO</name>
<accession>A0ABW2LYJ9</accession>
<organism evidence="2 3">
    <name type="scientific">Chryseobacterium zhengzhouense</name>
    <dbReference type="NCBI Taxonomy" id="1636086"/>
    <lineage>
        <taxon>Bacteria</taxon>
        <taxon>Pseudomonadati</taxon>
        <taxon>Bacteroidota</taxon>
        <taxon>Flavobacteriia</taxon>
        <taxon>Flavobacteriales</taxon>
        <taxon>Weeksellaceae</taxon>
        <taxon>Chryseobacterium group</taxon>
        <taxon>Chryseobacterium</taxon>
    </lineage>
</organism>
<dbReference type="RefSeq" id="WP_378178495.1">
    <property type="nucleotide sequence ID" value="NZ_JBHTCR010000004.1"/>
</dbReference>
<evidence type="ECO:0000256" key="1">
    <source>
        <dbReference type="SAM" id="Phobius"/>
    </source>
</evidence>
<evidence type="ECO:0000313" key="2">
    <source>
        <dbReference type="EMBL" id="MFC7347277.1"/>
    </source>
</evidence>
<reference evidence="3" key="1">
    <citation type="journal article" date="2019" name="Int. J. Syst. Evol. Microbiol.">
        <title>The Global Catalogue of Microorganisms (GCM) 10K type strain sequencing project: providing services to taxonomists for standard genome sequencing and annotation.</title>
        <authorList>
            <consortium name="The Broad Institute Genomics Platform"/>
            <consortium name="The Broad Institute Genome Sequencing Center for Infectious Disease"/>
            <person name="Wu L."/>
            <person name="Ma J."/>
        </authorList>
    </citation>
    <scope>NUCLEOTIDE SEQUENCE [LARGE SCALE GENOMIC DNA]</scope>
    <source>
        <strain evidence="3">CCUG 54781</strain>
    </source>
</reference>
<evidence type="ECO:0000313" key="3">
    <source>
        <dbReference type="Proteomes" id="UP001596550"/>
    </source>
</evidence>
<protein>
    <submittedName>
        <fullName evidence="2">Uncharacterized protein</fullName>
    </submittedName>
</protein>
<dbReference type="EMBL" id="JBHTCR010000004">
    <property type="protein sequence ID" value="MFC7347277.1"/>
    <property type="molecule type" value="Genomic_DNA"/>
</dbReference>
<gene>
    <name evidence="2" type="ORF">ACFQO9_11165</name>
</gene>
<dbReference type="Proteomes" id="UP001596550">
    <property type="component" value="Unassembled WGS sequence"/>
</dbReference>
<keyword evidence="1" id="KW-1133">Transmembrane helix</keyword>
<proteinExistence type="predicted"/>